<dbReference type="PROSITE" id="PS51186">
    <property type="entry name" value="GNAT"/>
    <property type="match status" value="1"/>
</dbReference>
<dbReference type="GO" id="GO:0016746">
    <property type="term" value="F:acyltransferase activity"/>
    <property type="evidence" value="ECO:0007669"/>
    <property type="project" value="UniProtKB-KW"/>
</dbReference>
<dbReference type="RefSeq" id="WP_338576383.1">
    <property type="nucleotide sequence ID" value="NZ_CP146369.1"/>
</dbReference>
<dbReference type="EMBL" id="CP146369">
    <property type="protein sequence ID" value="WWT54271.1"/>
    <property type="molecule type" value="Genomic_DNA"/>
</dbReference>
<dbReference type="Proteomes" id="UP001363460">
    <property type="component" value="Chromosome"/>
</dbReference>
<dbReference type="Pfam" id="PF00583">
    <property type="entry name" value="Acetyltransf_1"/>
    <property type="match status" value="1"/>
</dbReference>
<evidence type="ECO:0000256" key="2">
    <source>
        <dbReference type="ARBA" id="ARBA00023315"/>
    </source>
</evidence>
<dbReference type="InterPro" id="IPR016181">
    <property type="entry name" value="Acyl_CoA_acyltransferase"/>
</dbReference>
<dbReference type="CDD" id="cd04301">
    <property type="entry name" value="NAT_SF"/>
    <property type="match status" value="1"/>
</dbReference>
<evidence type="ECO:0000313" key="4">
    <source>
        <dbReference type="EMBL" id="WWT54271.1"/>
    </source>
</evidence>
<organism evidence="4 5">
    <name type="scientific">Brevundimonas olei</name>
    <dbReference type="NCBI Taxonomy" id="657642"/>
    <lineage>
        <taxon>Bacteria</taxon>
        <taxon>Pseudomonadati</taxon>
        <taxon>Pseudomonadota</taxon>
        <taxon>Alphaproteobacteria</taxon>
        <taxon>Caulobacterales</taxon>
        <taxon>Caulobacteraceae</taxon>
        <taxon>Brevundimonas</taxon>
    </lineage>
</organism>
<evidence type="ECO:0000256" key="1">
    <source>
        <dbReference type="ARBA" id="ARBA00022679"/>
    </source>
</evidence>
<gene>
    <name evidence="4" type="ORF">V8J38_13630</name>
</gene>
<proteinExistence type="predicted"/>
<accession>A0ABZ2I9H2</accession>
<keyword evidence="1 4" id="KW-0808">Transferase</keyword>
<keyword evidence="5" id="KW-1185">Reference proteome</keyword>
<evidence type="ECO:0000313" key="5">
    <source>
        <dbReference type="Proteomes" id="UP001363460"/>
    </source>
</evidence>
<dbReference type="SUPFAM" id="SSF55729">
    <property type="entry name" value="Acyl-CoA N-acyltransferases (Nat)"/>
    <property type="match status" value="1"/>
</dbReference>
<keyword evidence="2 4" id="KW-0012">Acyltransferase</keyword>
<dbReference type="Gene3D" id="3.40.630.30">
    <property type="match status" value="1"/>
</dbReference>
<sequence length="164" mass="17195">MILRPETQADQAAIRALTAAAFDGHPHSDGSEPRIIDALRDAGALALSLVAELDGRIVGHAAFSPVEWSAQPGWFGLGPVSVAPAHQGQGIGGRLIETGLGDLRRNGARGCVVLGDPAYYTRFGFAQDPRLTYPGLPPEYFMALGFGPITGTGPVRYDPAFGQA</sequence>
<dbReference type="EC" id="2.3.1.-" evidence="4"/>
<feature type="domain" description="N-acetyltransferase" evidence="3">
    <location>
        <begin position="1"/>
        <end position="147"/>
    </location>
</feature>
<name>A0ABZ2I9H2_9CAUL</name>
<dbReference type="PANTHER" id="PTHR43877">
    <property type="entry name" value="AMINOALKYLPHOSPHONATE N-ACETYLTRANSFERASE-RELATED-RELATED"/>
    <property type="match status" value="1"/>
</dbReference>
<protein>
    <submittedName>
        <fullName evidence="4">N-acetyltransferase</fullName>
        <ecNumber evidence="4">2.3.1.-</ecNumber>
    </submittedName>
</protein>
<reference evidence="4 5" key="1">
    <citation type="submission" date="2024-02" db="EMBL/GenBank/DDBJ databases">
        <title>Distribution and functional of Brevundimonas-related endobacteria within Verticillium dahliae.</title>
        <authorList>
            <person name="Zeng H."/>
        </authorList>
    </citation>
    <scope>NUCLEOTIDE SEQUENCE [LARGE SCALE GENOMIC DNA]</scope>
    <source>
        <strain evidence="4 5">TRM 44200</strain>
    </source>
</reference>
<dbReference type="InterPro" id="IPR000182">
    <property type="entry name" value="GNAT_dom"/>
</dbReference>
<evidence type="ECO:0000259" key="3">
    <source>
        <dbReference type="PROSITE" id="PS51186"/>
    </source>
</evidence>
<dbReference type="InterPro" id="IPR050832">
    <property type="entry name" value="Bact_Acetyltransf"/>
</dbReference>